<dbReference type="InterPro" id="IPR012348">
    <property type="entry name" value="RNR-like"/>
</dbReference>
<dbReference type="EMBL" id="JBHLUD010000013">
    <property type="protein sequence ID" value="MFC0547467.1"/>
    <property type="molecule type" value="Genomic_DNA"/>
</dbReference>
<evidence type="ECO:0000313" key="2">
    <source>
        <dbReference type="Proteomes" id="UP001589810"/>
    </source>
</evidence>
<proteinExistence type="predicted"/>
<accession>A0ABV6N5A1</accession>
<protein>
    <submittedName>
        <fullName evidence="1">Diiron oxygenase</fullName>
    </submittedName>
</protein>
<dbReference type="Pfam" id="PF11583">
    <property type="entry name" value="AurF"/>
    <property type="match status" value="1"/>
</dbReference>
<evidence type="ECO:0000313" key="1">
    <source>
        <dbReference type="EMBL" id="MFC0547467.1"/>
    </source>
</evidence>
<reference evidence="1 2" key="1">
    <citation type="submission" date="2024-09" db="EMBL/GenBank/DDBJ databases">
        <authorList>
            <person name="Sun Q."/>
            <person name="Mori K."/>
        </authorList>
    </citation>
    <scope>NUCLEOTIDE SEQUENCE [LARGE SCALE GENOMIC DNA]</scope>
    <source>
        <strain evidence="1 2">TBRC 1432</strain>
    </source>
</reference>
<gene>
    <name evidence="1" type="ORF">ACFFH7_38570</name>
</gene>
<keyword evidence="2" id="KW-1185">Reference proteome</keyword>
<dbReference type="RefSeq" id="WP_273937695.1">
    <property type="nucleotide sequence ID" value="NZ_CP097263.1"/>
</dbReference>
<sequence length="293" mass="33331">MIADRERTAERLLKSSAHRSYDPDVDIDWAADLLPDKYFLPAHRSSLYGTPLWDGLSFEQQIELTRHELASIASVGIWFEVILMELLVRHSYNADPLTRHTQYALTEVADECRHSVMFARLIEKVGCPAYGPGQTALRLGRLFKTIAFGPSMFAGILVAEEITDALQRESMNDASVQPLVRMVNRIHVIEEARHVRYAREEVLRDTPGLSRAALAYHRFMLARTAYVVTRSLIHPRVYKAVGLDPYEARRVALANPHYQETVRWAGSKLVSFLDENNLIAGPSRKLWQAVHLV</sequence>
<dbReference type="Gene3D" id="1.10.620.20">
    <property type="entry name" value="Ribonucleotide Reductase, subunit A"/>
    <property type="match status" value="1"/>
</dbReference>
<organism evidence="1 2">
    <name type="scientific">Kutzneria chonburiensis</name>
    <dbReference type="NCBI Taxonomy" id="1483604"/>
    <lineage>
        <taxon>Bacteria</taxon>
        <taxon>Bacillati</taxon>
        <taxon>Actinomycetota</taxon>
        <taxon>Actinomycetes</taxon>
        <taxon>Pseudonocardiales</taxon>
        <taxon>Pseudonocardiaceae</taxon>
        <taxon>Kutzneria</taxon>
    </lineage>
</organism>
<name>A0ABV6N5A1_9PSEU</name>
<dbReference type="SUPFAM" id="SSF47240">
    <property type="entry name" value="Ferritin-like"/>
    <property type="match status" value="1"/>
</dbReference>
<dbReference type="InterPro" id="IPR009078">
    <property type="entry name" value="Ferritin-like_SF"/>
</dbReference>
<comment type="caution">
    <text evidence="1">The sequence shown here is derived from an EMBL/GenBank/DDBJ whole genome shotgun (WGS) entry which is preliminary data.</text>
</comment>
<dbReference type="InterPro" id="IPR025859">
    <property type="entry name" value="AurF/CmlI"/>
</dbReference>
<dbReference type="Proteomes" id="UP001589810">
    <property type="component" value="Unassembled WGS sequence"/>
</dbReference>